<comment type="caution">
    <text evidence="2">The sequence shown here is derived from an EMBL/GenBank/DDBJ whole genome shotgun (WGS) entry which is preliminary data.</text>
</comment>
<organism evidence="2 3">
    <name type="scientific">Panicum miliaceum</name>
    <name type="common">Proso millet</name>
    <name type="synonym">Broomcorn millet</name>
    <dbReference type="NCBI Taxonomy" id="4540"/>
    <lineage>
        <taxon>Eukaryota</taxon>
        <taxon>Viridiplantae</taxon>
        <taxon>Streptophyta</taxon>
        <taxon>Embryophyta</taxon>
        <taxon>Tracheophyta</taxon>
        <taxon>Spermatophyta</taxon>
        <taxon>Magnoliopsida</taxon>
        <taxon>Liliopsida</taxon>
        <taxon>Poales</taxon>
        <taxon>Poaceae</taxon>
        <taxon>PACMAD clade</taxon>
        <taxon>Panicoideae</taxon>
        <taxon>Panicodae</taxon>
        <taxon>Paniceae</taxon>
        <taxon>Panicinae</taxon>
        <taxon>Panicum</taxon>
        <taxon>Panicum sect. Panicum</taxon>
    </lineage>
</organism>
<name>A0A3L6PEL0_PANMI</name>
<dbReference type="STRING" id="4540.A0A3L6PEL0"/>
<dbReference type="PANTHER" id="PTHR33108:SF51">
    <property type="entry name" value="DUF1677 FAMILY PROTEIN (DUF1677)"/>
    <property type="match status" value="1"/>
</dbReference>
<keyword evidence="3" id="KW-1185">Reference proteome</keyword>
<dbReference type="OrthoDB" id="673856at2759"/>
<gene>
    <name evidence="2" type="ORF">C2845_PM10G14330</name>
</gene>
<dbReference type="AlphaFoldDB" id="A0A3L6PEL0"/>
<proteinExistence type="predicted"/>
<feature type="compositionally biased region" description="Polar residues" evidence="1">
    <location>
        <begin position="78"/>
        <end position="87"/>
    </location>
</feature>
<feature type="region of interest" description="Disordered" evidence="1">
    <location>
        <begin position="60"/>
        <end position="119"/>
    </location>
</feature>
<dbReference type="PANTHER" id="PTHR33108">
    <property type="entry name" value="OS01G0745000 PROTEIN"/>
    <property type="match status" value="1"/>
</dbReference>
<dbReference type="InterPro" id="IPR012876">
    <property type="entry name" value="DUF1677_pln"/>
</dbReference>
<protein>
    <recommendedName>
        <fullName evidence="4">DUF1677 family protein</fullName>
    </recommendedName>
</protein>
<feature type="compositionally biased region" description="Basic and acidic residues" evidence="1">
    <location>
        <begin position="90"/>
        <end position="109"/>
    </location>
</feature>
<evidence type="ECO:0000313" key="2">
    <source>
        <dbReference type="EMBL" id="RLM54555.1"/>
    </source>
</evidence>
<evidence type="ECO:0000256" key="1">
    <source>
        <dbReference type="SAM" id="MobiDB-lite"/>
    </source>
</evidence>
<sequence length="265" mass="29238">MAAPMHIQSNSEQQSALDHLHFTKQEVAERDLIDMAPSREACAVAMAMAAPFLAMASNVGSTTPSATCNGEKRRRTSSDALQRTVSDVSYELHHHQHGAKDQKTAKEAEEPQQQQLHPVPEVEDAKCECCGMSEECTPEYIRGVRRRFAGRWVCGLCAEAVREEAEKSGGTLEEALRAHMGVCKRFNGFGRTYPVLHQAEAMREILRRRAKLGPRSRSRSSINPREVREVAAAKAAAAGASIARSSSCMPFITDEFNDRVSINKN</sequence>
<dbReference type="Proteomes" id="UP000275267">
    <property type="component" value="Unassembled WGS sequence"/>
</dbReference>
<evidence type="ECO:0008006" key="4">
    <source>
        <dbReference type="Google" id="ProtNLM"/>
    </source>
</evidence>
<reference evidence="3" key="1">
    <citation type="journal article" date="2019" name="Nat. Commun.">
        <title>The genome of broomcorn millet.</title>
        <authorList>
            <person name="Zou C."/>
            <person name="Miki D."/>
            <person name="Li D."/>
            <person name="Tang Q."/>
            <person name="Xiao L."/>
            <person name="Rajput S."/>
            <person name="Deng P."/>
            <person name="Jia W."/>
            <person name="Huang R."/>
            <person name="Zhang M."/>
            <person name="Sun Y."/>
            <person name="Hu J."/>
            <person name="Fu X."/>
            <person name="Schnable P.S."/>
            <person name="Li F."/>
            <person name="Zhang H."/>
            <person name="Feng B."/>
            <person name="Zhu X."/>
            <person name="Liu R."/>
            <person name="Schnable J.C."/>
            <person name="Zhu J.-K."/>
            <person name="Zhang H."/>
        </authorList>
    </citation>
    <scope>NUCLEOTIDE SEQUENCE [LARGE SCALE GENOMIC DNA]</scope>
</reference>
<evidence type="ECO:0000313" key="3">
    <source>
        <dbReference type="Proteomes" id="UP000275267"/>
    </source>
</evidence>
<accession>A0A3L6PEL0</accession>
<dbReference type="Pfam" id="PF07911">
    <property type="entry name" value="DUF1677"/>
    <property type="match status" value="1"/>
</dbReference>
<dbReference type="EMBL" id="PQIB02000018">
    <property type="protein sequence ID" value="RLM54555.1"/>
    <property type="molecule type" value="Genomic_DNA"/>
</dbReference>